<dbReference type="InterPro" id="IPR000485">
    <property type="entry name" value="AsnC-type_HTH_dom"/>
</dbReference>
<dbReference type="InterPro" id="IPR011991">
    <property type="entry name" value="ArsR-like_HTH"/>
</dbReference>
<proteinExistence type="predicted"/>
<dbReference type="PRINTS" id="PR00033">
    <property type="entry name" value="HTHASNC"/>
</dbReference>
<dbReference type="Pfam" id="PF01037">
    <property type="entry name" value="AsnC_trans_reg"/>
    <property type="match status" value="1"/>
</dbReference>
<reference evidence="5 6" key="1">
    <citation type="submission" date="2020-06" db="EMBL/GenBank/DDBJ databases">
        <title>Actinomadura xiongansis sp. nov., isolated from soil of Baiyangdian.</title>
        <authorList>
            <person name="Zhang X."/>
        </authorList>
    </citation>
    <scope>NUCLEOTIDE SEQUENCE [LARGE SCALE GENOMIC DNA]</scope>
    <source>
        <strain evidence="5 6">HBUM206468</strain>
    </source>
</reference>
<dbReference type="RefSeq" id="WP_187241281.1">
    <property type="nucleotide sequence ID" value="NZ_BAAAOK010000011.1"/>
</dbReference>
<dbReference type="EMBL" id="JABVEC010000001">
    <property type="protein sequence ID" value="MBC6464356.1"/>
    <property type="molecule type" value="Genomic_DNA"/>
</dbReference>
<dbReference type="PANTHER" id="PTHR30154">
    <property type="entry name" value="LEUCINE-RESPONSIVE REGULATORY PROTEIN"/>
    <property type="match status" value="1"/>
</dbReference>
<protein>
    <submittedName>
        <fullName evidence="5">Lrp/AsnC family transcriptional regulator</fullName>
    </submittedName>
</protein>
<dbReference type="InterPro" id="IPR036388">
    <property type="entry name" value="WH-like_DNA-bd_sf"/>
</dbReference>
<comment type="caution">
    <text evidence="5">The sequence shown here is derived from an EMBL/GenBank/DDBJ whole genome shotgun (WGS) entry which is preliminary data.</text>
</comment>
<dbReference type="PANTHER" id="PTHR30154:SF53">
    <property type="entry name" value="HTH-TYPE TRANSCRIPTIONAL REGULATOR LRPC"/>
    <property type="match status" value="1"/>
</dbReference>
<dbReference type="Pfam" id="PF13404">
    <property type="entry name" value="HTH_AsnC-type"/>
    <property type="match status" value="1"/>
</dbReference>
<gene>
    <name evidence="5" type="ORF">HKK74_02410</name>
</gene>
<dbReference type="SUPFAM" id="SSF54909">
    <property type="entry name" value="Dimeric alpha+beta barrel"/>
    <property type="match status" value="1"/>
</dbReference>
<evidence type="ECO:0000313" key="6">
    <source>
        <dbReference type="Proteomes" id="UP000805614"/>
    </source>
</evidence>
<dbReference type="SUPFAM" id="SSF46785">
    <property type="entry name" value="Winged helix' DNA-binding domain"/>
    <property type="match status" value="1"/>
</dbReference>
<keyword evidence="2" id="KW-0238">DNA-binding</keyword>
<keyword evidence="3" id="KW-0804">Transcription</keyword>
<evidence type="ECO:0000256" key="2">
    <source>
        <dbReference type="ARBA" id="ARBA00023125"/>
    </source>
</evidence>
<dbReference type="Gene3D" id="1.10.10.10">
    <property type="entry name" value="Winged helix-like DNA-binding domain superfamily/Winged helix DNA-binding domain"/>
    <property type="match status" value="1"/>
</dbReference>
<dbReference type="InterPro" id="IPR019888">
    <property type="entry name" value="Tscrpt_reg_AsnC-like"/>
</dbReference>
<name>A0ABR7LHM8_9ACTN</name>
<dbReference type="SMART" id="SM00344">
    <property type="entry name" value="HTH_ASNC"/>
    <property type="match status" value="1"/>
</dbReference>
<keyword evidence="6" id="KW-1185">Reference proteome</keyword>
<organism evidence="5 6">
    <name type="scientific">Actinomadura alba</name>
    <dbReference type="NCBI Taxonomy" id="406431"/>
    <lineage>
        <taxon>Bacteria</taxon>
        <taxon>Bacillati</taxon>
        <taxon>Actinomycetota</taxon>
        <taxon>Actinomycetes</taxon>
        <taxon>Streptosporangiales</taxon>
        <taxon>Thermomonosporaceae</taxon>
        <taxon>Actinomadura</taxon>
    </lineage>
</organism>
<dbReference type="CDD" id="cd00090">
    <property type="entry name" value="HTH_ARSR"/>
    <property type="match status" value="1"/>
</dbReference>
<sequence length="159" mass="17920">MANRTVRPGRAYETKDLDALDLRILTELQIDARVSFAELGRRVGLSAPAVTERVQRLEGTGVIVGYRTEVDPRALGFPVTVMVRIRPAVRELGRIAKIADEIPQIVECYRMTGEDCFYFTMHLRAVDELQPILDRFTPFGQTTTSLIHTATVPRRPLPL</sequence>
<feature type="domain" description="HTH asnC-type" evidence="4">
    <location>
        <begin position="17"/>
        <end position="78"/>
    </location>
</feature>
<dbReference type="InterPro" id="IPR019887">
    <property type="entry name" value="Tscrpt_reg_AsnC/Lrp_C"/>
</dbReference>
<evidence type="ECO:0000256" key="1">
    <source>
        <dbReference type="ARBA" id="ARBA00023015"/>
    </source>
</evidence>
<dbReference type="Proteomes" id="UP000805614">
    <property type="component" value="Unassembled WGS sequence"/>
</dbReference>
<evidence type="ECO:0000259" key="4">
    <source>
        <dbReference type="PROSITE" id="PS50956"/>
    </source>
</evidence>
<dbReference type="InterPro" id="IPR019885">
    <property type="entry name" value="Tscrpt_reg_HTH_AsnC-type_CS"/>
</dbReference>
<evidence type="ECO:0000313" key="5">
    <source>
        <dbReference type="EMBL" id="MBC6464356.1"/>
    </source>
</evidence>
<accession>A0ABR7LHM8</accession>
<keyword evidence="1" id="KW-0805">Transcription regulation</keyword>
<dbReference type="PROSITE" id="PS00519">
    <property type="entry name" value="HTH_ASNC_1"/>
    <property type="match status" value="1"/>
</dbReference>
<dbReference type="PROSITE" id="PS50956">
    <property type="entry name" value="HTH_ASNC_2"/>
    <property type="match status" value="1"/>
</dbReference>
<dbReference type="InterPro" id="IPR036390">
    <property type="entry name" value="WH_DNA-bd_sf"/>
</dbReference>
<dbReference type="Gene3D" id="3.30.70.920">
    <property type="match status" value="1"/>
</dbReference>
<dbReference type="InterPro" id="IPR011008">
    <property type="entry name" value="Dimeric_a/b-barrel"/>
</dbReference>
<evidence type="ECO:0000256" key="3">
    <source>
        <dbReference type="ARBA" id="ARBA00023163"/>
    </source>
</evidence>